<evidence type="ECO:0000313" key="2">
    <source>
        <dbReference type="Proteomes" id="UP000784294"/>
    </source>
</evidence>
<gene>
    <name evidence="1" type="ORF">PXEA_LOCUS36668</name>
</gene>
<comment type="caution">
    <text evidence="1">The sequence shown here is derived from an EMBL/GenBank/DDBJ whole genome shotgun (WGS) entry which is preliminary data.</text>
</comment>
<evidence type="ECO:0000313" key="1">
    <source>
        <dbReference type="EMBL" id="VEL43228.1"/>
    </source>
</evidence>
<keyword evidence="2" id="KW-1185">Reference proteome</keyword>
<dbReference type="AlphaFoldDB" id="A0A3S5CVL2"/>
<organism evidence="1 2">
    <name type="scientific">Protopolystoma xenopodis</name>
    <dbReference type="NCBI Taxonomy" id="117903"/>
    <lineage>
        <taxon>Eukaryota</taxon>
        <taxon>Metazoa</taxon>
        <taxon>Spiralia</taxon>
        <taxon>Lophotrochozoa</taxon>
        <taxon>Platyhelminthes</taxon>
        <taxon>Monogenea</taxon>
        <taxon>Polyopisthocotylea</taxon>
        <taxon>Polystomatidea</taxon>
        <taxon>Polystomatidae</taxon>
        <taxon>Protopolystoma</taxon>
    </lineage>
</organism>
<accession>A0A3S5CVL2</accession>
<dbReference type="Proteomes" id="UP000784294">
    <property type="component" value="Unassembled WGS sequence"/>
</dbReference>
<name>A0A3S5CVL2_9PLAT</name>
<dbReference type="OrthoDB" id="10029243at2759"/>
<protein>
    <submittedName>
        <fullName evidence="1">Uncharacterized protein</fullName>
    </submittedName>
</protein>
<proteinExistence type="predicted"/>
<reference evidence="1" key="1">
    <citation type="submission" date="2018-11" db="EMBL/GenBank/DDBJ databases">
        <authorList>
            <consortium name="Pathogen Informatics"/>
        </authorList>
    </citation>
    <scope>NUCLEOTIDE SEQUENCE</scope>
</reference>
<sequence length="38" mass="4128">MRGDGVIGGLGEAVQMALFVVLSFDNLSLRHLQKLSVR</sequence>
<dbReference type="EMBL" id="CAAALY010279752">
    <property type="protein sequence ID" value="VEL43228.1"/>
    <property type="molecule type" value="Genomic_DNA"/>
</dbReference>